<dbReference type="PANTHER" id="PTHR11831:SF4">
    <property type="entry name" value="SMALL RIBOSOMAL SUBUNIT PROTEIN US4M"/>
    <property type="match status" value="1"/>
</dbReference>
<dbReference type="InterPro" id="IPR036986">
    <property type="entry name" value="S4_RNA-bd_sf"/>
</dbReference>
<dbReference type="CDD" id="cd00165">
    <property type="entry name" value="S4"/>
    <property type="match status" value="1"/>
</dbReference>
<dbReference type="GO" id="GO:0019843">
    <property type="term" value="F:rRNA binding"/>
    <property type="evidence" value="ECO:0007669"/>
    <property type="project" value="UniProtKB-KW"/>
</dbReference>
<feature type="domain" description="RNA-binding S4" evidence="7">
    <location>
        <begin position="129"/>
        <end position="191"/>
    </location>
</feature>
<dbReference type="InterPro" id="IPR022801">
    <property type="entry name" value="Ribosomal_uS4"/>
</dbReference>
<dbReference type="Pfam" id="PF01479">
    <property type="entry name" value="S4"/>
    <property type="match status" value="1"/>
</dbReference>
<keyword evidence="8" id="KW-0496">Mitochondrion</keyword>
<dbReference type="GO" id="GO:0003735">
    <property type="term" value="F:structural constituent of ribosome"/>
    <property type="evidence" value="ECO:0007669"/>
    <property type="project" value="TreeGrafter"/>
</dbReference>
<dbReference type="Gene3D" id="3.10.290.10">
    <property type="entry name" value="RNA-binding S4 domain"/>
    <property type="match status" value="1"/>
</dbReference>
<evidence type="ECO:0000256" key="2">
    <source>
        <dbReference type="ARBA" id="ARBA00022730"/>
    </source>
</evidence>
<protein>
    <submittedName>
        <fullName evidence="8">Ribosomal protein S4</fullName>
    </submittedName>
</protein>
<evidence type="ECO:0000256" key="3">
    <source>
        <dbReference type="ARBA" id="ARBA00022884"/>
    </source>
</evidence>
<organism evidence="8">
    <name type="scientific">Amicula sp. isolate GU52X-4 cfCalB7</name>
    <dbReference type="NCBI Taxonomy" id="3003489"/>
    <lineage>
        <taxon>Eukaryota</taxon>
        <taxon>Sar</taxon>
        <taxon>Stramenopiles</taxon>
        <taxon>Ochrophyta</taxon>
        <taxon>Bacillariophyta</taxon>
        <taxon>Bacillariophyceae</taxon>
        <taxon>Bacillariophycidae</taxon>
        <taxon>Naviculales</taxon>
        <taxon>Naviculaceae</taxon>
        <taxon>Amicula</taxon>
    </lineage>
</organism>
<keyword evidence="2" id="KW-0699">rRNA-binding</keyword>
<evidence type="ECO:0000256" key="6">
    <source>
        <dbReference type="PROSITE-ProRule" id="PRU00182"/>
    </source>
</evidence>
<dbReference type="SMART" id="SM00363">
    <property type="entry name" value="S4"/>
    <property type="match status" value="1"/>
</dbReference>
<geneLocation type="mitochondrion" evidence="8"/>
<keyword evidence="5" id="KW-0687">Ribonucleoprotein</keyword>
<evidence type="ECO:0000256" key="1">
    <source>
        <dbReference type="ARBA" id="ARBA00007465"/>
    </source>
</evidence>
<reference evidence="8" key="1">
    <citation type="submission" date="2022-04" db="EMBL/GenBank/DDBJ databases">
        <title>A new insight into Amicula, a genus of tiny marine littoral diatoms with the description of two new tropical species and the largest mitogenome known for a stramenopile.</title>
        <authorList>
            <person name="Gastineau R."/>
            <person name="Li C."/>
            <person name="Ashworth M.P."/>
            <person name="Witkowski A."/>
            <person name="Turmel M."/>
            <person name="Gorecka E."/>
            <person name="Frankovich T.A."/>
            <person name="Wachnicka A."/>
            <person name="Lobban C.S."/>
            <person name="Theriot E.C."/>
            <person name="Otis C."/>
            <person name="Dabek P."/>
            <person name="Binczewska A."/>
            <person name="Lemieux C."/>
        </authorList>
    </citation>
    <scope>NUCLEOTIDE SEQUENCE</scope>
    <source>
        <strain evidence="8">GU52X-4 cfCalB7</strain>
    </source>
</reference>
<sequence>MILKRKNIYKPFFKQLIKLRENVQNKNKILKFKKQKWKSFIFYYNKKLKKYKKFRPLDQTQYNVSKYPNKYTSVKKNFLNTLRSVQRFKLFYECLRNKIIKKIIKLVKKKKINRNLLKLNFALLKFFESRLDIVLYRSKFCQSVKIARQFILKNIIFVNNRLINNKYYILKKGDLITINSKYHSLIKSNILKSKIWPLPPKYLVINYKILQITILEIKQNNLFTNHNFNLNLDKIINLKFFL</sequence>
<dbReference type="GO" id="GO:0015935">
    <property type="term" value="C:small ribosomal subunit"/>
    <property type="evidence" value="ECO:0007669"/>
    <property type="project" value="TreeGrafter"/>
</dbReference>
<dbReference type="GO" id="GO:0042274">
    <property type="term" value="P:ribosomal small subunit biogenesis"/>
    <property type="evidence" value="ECO:0007669"/>
    <property type="project" value="TreeGrafter"/>
</dbReference>
<dbReference type="PANTHER" id="PTHR11831">
    <property type="entry name" value="30S 40S RIBOSOMAL PROTEIN"/>
    <property type="match status" value="1"/>
</dbReference>
<evidence type="ECO:0000256" key="4">
    <source>
        <dbReference type="ARBA" id="ARBA00022980"/>
    </source>
</evidence>
<dbReference type="PROSITE" id="PS50889">
    <property type="entry name" value="S4"/>
    <property type="match status" value="1"/>
</dbReference>
<name>A0A9E8Z1S5_9STRA</name>
<accession>A0A9E8Z1S5</accession>
<comment type="similarity">
    <text evidence="1">Belongs to the universal ribosomal protein uS4 family.</text>
</comment>
<dbReference type="EMBL" id="ON390794">
    <property type="protein sequence ID" value="WAK85016.1"/>
    <property type="molecule type" value="Genomic_DNA"/>
</dbReference>
<evidence type="ECO:0000259" key="7">
    <source>
        <dbReference type="SMART" id="SM00363"/>
    </source>
</evidence>
<gene>
    <name evidence="8" type="primary">rps4</name>
</gene>
<keyword evidence="4 8" id="KW-0689">Ribosomal protein</keyword>
<evidence type="ECO:0000256" key="5">
    <source>
        <dbReference type="ARBA" id="ARBA00023274"/>
    </source>
</evidence>
<evidence type="ECO:0000313" key="8">
    <source>
        <dbReference type="EMBL" id="WAK85016.1"/>
    </source>
</evidence>
<dbReference type="AlphaFoldDB" id="A0A9E8Z1S5"/>
<keyword evidence="3 6" id="KW-0694">RNA-binding</keyword>
<dbReference type="Gene3D" id="1.10.1050.10">
    <property type="entry name" value="Ribosomal Protein S4 Delta 41, Chain A, domain 1"/>
    <property type="match status" value="1"/>
</dbReference>
<proteinExistence type="inferred from homology"/>
<dbReference type="InterPro" id="IPR002942">
    <property type="entry name" value="S4_RNA-bd"/>
</dbReference>
<dbReference type="SUPFAM" id="SSF55174">
    <property type="entry name" value="Alpha-L RNA-binding motif"/>
    <property type="match status" value="1"/>
</dbReference>